<reference evidence="2 3" key="1">
    <citation type="journal article" date="2018" name="Nat. Ecol. Evol.">
        <title>Pezizomycetes genomes reveal the molecular basis of ectomycorrhizal truffle lifestyle.</title>
        <authorList>
            <person name="Murat C."/>
            <person name="Payen T."/>
            <person name="Noel B."/>
            <person name="Kuo A."/>
            <person name="Morin E."/>
            <person name="Chen J."/>
            <person name="Kohler A."/>
            <person name="Krizsan K."/>
            <person name="Balestrini R."/>
            <person name="Da Silva C."/>
            <person name="Montanini B."/>
            <person name="Hainaut M."/>
            <person name="Levati E."/>
            <person name="Barry K.W."/>
            <person name="Belfiori B."/>
            <person name="Cichocki N."/>
            <person name="Clum A."/>
            <person name="Dockter R.B."/>
            <person name="Fauchery L."/>
            <person name="Guy J."/>
            <person name="Iotti M."/>
            <person name="Le Tacon F."/>
            <person name="Lindquist E.A."/>
            <person name="Lipzen A."/>
            <person name="Malagnac F."/>
            <person name="Mello A."/>
            <person name="Molinier V."/>
            <person name="Miyauchi S."/>
            <person name="Poulain J."/>
            <person name="Riccioni C."/>
            <person name="Rubini A."/>
            <person name="Sitrit Y."/>
            <person name="Splivallo R."/>
            <person name="Traeger S."/>
            <person name="Wang M."/>
            <person name="Zifcakova L."/>
            <person name="Wipf D."/>
            <person name="Zambonelli A."/>
            <person name="Paolocci F."/>
            <person name="Nowrousian M."/>
            <person name="Ottonello S."/>
            <person name="Baldrian P."/>
            <person name="Spatafora J.W."/>
            <person name="Henrissat B."/>
            <person name="Nagy L.G."/>
            <person name="Aury J.M."/>
            <person name="Wincker P."/>
            <person name="Grigoriev I.V."/>
            <person name="Bonfante P."/>
            <person name="Martin F.M."/>
        </authorList>
    </citation>
    <scope>NUCLEOTIDE SEQUENCE [LARGE SCALE GENOMIC DNA]</scope>
    <source>
        <strain evidence="2 3">CCBAS932</strain>
    </source>
</reference>
<feature type="compositionally biased region" description="Basic and acidic residues" evidence="1">
    <location>
        <begin position="12"/>
        <end position="23"/>
    </location>
</feature>
<accession>A0A3N4KAP6</accession>
<evidence type="ECO:0000256" key="1">
    <source>
        <dbReference type="SAM" id="MobiDB-lite"/>
    </source>
</evidence>
<name>A0A3N4KAP6_9PEZI</name>
<dbReference type="Proteomes" id="UP000277580">
    <property type="component" value="Unassembled WGS sequence"/>
</dbReference>
<evidence type="ECO:0000313" key="2">
    <source>
        <dbReference type="EMBL" id="RPB07580.1"/>
    </source>
</evidence>
<dbReference type="EMBL" id="ML119179">
    <property type="protein sequence ID" value="RPB07580.1"/>
    <property type="molecule type" value="Genomic_DNA"/>
</dbReference>
<evidence type="ECO:0000313" key="3">
    <source>
        <dbReference type="Proteomes" id="UP000277580"/>
    </source>
</evidence>
<dbReference type="AlphaFoldDB" id="A0A3N4KAP6"/>
<feature type="region of interest" description="Disordered" evidence="1">
    <location>
        <begin position="1"/>
        <end position="34"/>
    </location>
</feature>
<proteinExistence type="predicted"/>
<gene>
    <name evidence="2" type="ORF">P167DRAFT_539999</name>
</gene>
<sequence length="53" mass="6024">MFIHPPHQRFTIRADRPTDRETDPLQAGVSKPTTQPAALYQSVAISLRHYYSG</sequence>
<dbReference type="InParanoid" id="A0A3N4KAP6"/>
<organism evidence="2 3">
    <name type="scientific">Morchella conica CCBAS932</name>
    <dbReference type="NCBI Taxonomy" id="1392247"/>
    <lineage>
        <taxon>Eukaryota</taxon>
        <taxon>Fungi</taxon>
        <taxon>Dikarya</taxon>
        <taxon>Ascomycota</taxon>
        <taxon>Pezizomycotina</taxon>
        <taxon>Pezizomycetes</taxon>
        <taxon>Pezizales</taxon>
        <taxon>Morchellaceae</taxon>
        <taxon>Morchella</taxon>
    </lineage>
</organism>
<keyword evidence="3" id="KW-1185">Reference proteome</keyword>
<protein>
    <submittedName>
        <fullName evidence="2">Uncharacterized protein</fullName>
    </submittedName>
</protein>